<proteinExistence type="predicted"/>
<accession>A0ABT4JGI4</accession>
<dbReference type="Proteomes" id="UP001321186">
    <property type="component" value="Unassembled WGS sequence"/>
</dbReference>
<dbReference type="RefSeq" id="WP_269010148.1">
    <property type="nucleotide sequence ID" value="NZ_JAANOH010000003.1"/>
</dbReference>
<dbReference type="PANTHER" id="PTHR36439">
    <property type="entry name" value="BLL4334 PROTEIN"/>
    <property type="match status" value="1"/>
</dbReference>
<dbReference type="EMBL" id="JAANOH010000003">
    <property type="protein sequence ID" value="MCZ2475382.1"/>
    <property type="molecule type" value="Genomic_DNA"/>
</dbReference>
<protein>
    <submittedName>
        <fullName evidence="1">DUF1697 domain-containing protein</fullName>
    </submittedName>
</protein>
<dbReference type="Gene3D" id="3.30.70.1280">
    <property type="entry name" value="SP0830-like domains"/>
    <property type="match status" value="1"/>
</dbReference>
<reference evidence="1 2" key="1">
    <citation type="submission" date="2020-03" db="EMBL/GenBank/DDBJ databases">
        <authorList>
            <person name="Pitt A."/>
            <person name="Hahn M.W."/>
        </authorList>
    </citation>
    <scope>NUCLEOTIDE SEQUENCE [LARGE SCALE GENOMIC DNA]</scope>
    <source>
        <strain evidence="1 2">5A-MARBSE</strain>
    </source>
</reference>
<evidence type="ECO:0000313" key="2">
    <source>
        <dbReference type="Proteomes" id="UP001321186"/>
    </source>
</evidence>
<comment type="caution">
    <text evidence="1">The sequence shown here is derived from an EMBL/GenBank/DDBJ whole genome shotgun (WGS) entry which is preliminary data.</text>
</comment>
<organism evidence="1 2">
    <name type="scientific">Aquirufa ecclesiirivi</name>
    <dbReference type="NCBI Taxonomy" id="2715124"/>
    <lineage>
        <taxon>Bacteria</taxon>
        <taxon>Pseudomonadati</taxon>
        <taxon>Bacteroidota</taxon>
        <taxon>Cytophagia</taxon>
        <taxon>Cytophagales</taxon>
        <taxon>Flectobacillaceae</taxon>
        <taxon>Aquirufa</taxon>
    </lineage>
</organism>
<keyword evidence="2" id="KW-1185">Reference proteome</keyword>
<dbReference type="InterPro" id="IPR012545">
    <property type="entry name" value="DUF1697"/>
</dbReference>
<name>A0ABT4JGI4_9BACT</name>
<dbReference type="PIRSF" id="PIRSF008502">
    <property type="entry name" value="UCP008502"/>
    <property type="match status" value="1"/>
</dbReference>
<evidence type="ECO:0000313" key="1">
    <source>
        <dbReference type="EMBL" id="MCZ2475382.1"/>
    </source>
</evidence>
<sequence>MTTYIALLRGINVSGQKMIKMVELKAMFESLGFETVQTYIQSGNVVFQSNDLTEDEMAERIHLAILDQFGFEVDIQVFSVPIWNQVIANNPFIAHDNLDEAKLYVSLLATLPLPENVEKLASFAFQEETYQLIDRAVYLYVPKGYGNAKLSNNFLENKLKVSATTRNWKTMLTLRDML</sequence>
<dbReference type="Pfam" id="PF08002">
    <property type="entry name" value="DUF1697"/>
    <property type="match status" value="1"/>
</dbReference>
<dbReference type="SUPFAM" id="SSF160379">
    <property type="entry name" value="SP0830-like"/>
    <property type="match status" value="1"/>
</dbReference>
<gene>
    <name evidence="1" type="ORF">G9H61_07990</name>
</gene>
<dbReference type="PANTHER" id="PTHR36439:SF1">
    <property type="entry name" value="DUF1697 DOMAIN-CONTAINING PROTEIN"/>
    <property type="match status" value="1"/>
</dbReference>